<proteinExistence type="inferred from homology"/>
<organism evidence="3 4">
    <name type="scientific">Desulfocurvibacter africanus PCS</name>
    <dbReference type="NCBI Taxonomy" id="1262666"/>
    <lineage>
        <taxon>Bacteria</taxon>
        <taxon>Pseudomonadati</taxon>
        <taxon>Thermodesulfobacteriota</taxon>
        <taxon>Desulfovibrionia</taxon>
        <taxon>Desulfovibrionales</taxon>
        <taxon>Desulfovibrionaceae</taxon>
        <taxon>Desulfocurvibacter</taxon>
    </lineage>
</organism>
<evidence type="ECO:0000313" key="3">
    <source>
        <dbReference type="EMBL" id="EMG37309.1"/>
    </source>
</evidence>
<dbReference type="PANTHER" id="PTHR46268">
    <property type="entry name" value="STRESS RESPONSE PROTEIN NHAX"/>
    <property type="match status" value="1"/>
</dbReference>
<dbReference type="SUPFAM" id="SSF52402">
    <property type="entry name" value="Adenine nucleotide alpha hydrolases-like"/>
    <property type="match status" value="2"/>
</dbReference>
<accession>M5PT60</accession>
<gene>
    <name evidence="3" type="ORF">PCS_01820</name>
</gene>
<dbReference type="InterPro" id="IPR014729">
    <property type="entry name" value="Rossmann-like_a/b/a_fold"/>
</dbReference>
<dbReference type="CDD" id="cd00293">
    <property type="entry name" value="USP-like"/>
    <property type="match status" value="2"/>
</dbReference>
<name>M5PT60_DESAF</name>
<dbReference type="PATRIC" id="fig|1262666.3.peg.1843"/>
<dbReference type="EMBL" id="AOSV01000019">
    <property type="protein sequence ID" value="EMG37309.1"/>
    <property type="molecule type" value="Genomic_DNA"/>
</dbReference>
<feature type="domain" description="UspA" evidence="2">
    <location>
        <begin position="162"/>
        <end position="295"/>
    </location>
</feature>
<dbReference type="OrthoDB" id="5512840at2"/>
<dbReference type="PANTHER" id="PTHR46268:SF22">
    <property type="entry name" value="SENSOR PROTEIN KDPD-RELATED"/>
    <property type="match status" value="1"/>
</dbReference>
<dbReference type="RefSeq" id="WP_005986366.1">
    <property type="nucleotide sequence ID" value="NZ_AOSV01000019.1"/>
</dbReference>
<dbReference type="InterPro" id="IPR006015">
    <property type="entry name" value="Universal_stress_UspA"/>
</dbReference>
<dbReference type="Proteomes" id="UP000011922">
    <property type="component" value="Unassembled WGS sequence"/>
</dbReference>
<evidence type="ECO:0000259" key="2">
    <source>
        <dbReference type="Pfam" id="PF00582"/>
    </source>
</evidence>
<reference evidence="3 4" key="1">
    <citation type="journal article" date="2013" name="Genome Announc.">
        <title>Draft Genome Sequence for Desulfovibrio africanus Strain PCS.</title>
        <authorList>
            <person name="Brown S.D."/>
            <person name="Utturkar S.M."/>
            <person name="Arkin A.P."/>
            <person name="Deutschbauer A.M."/>
            <person name="Elias D.A."/>
            <person name="Hazen T.C."/>
            <person name="Chakraborty R."/>
        </authorList>
    </citation>
    <scope>NUCLEOTIDE SEQUENCE [LARGE SCALE GENOMIC DNA]</scope>
    <source>
        <strain evidence="3 4">PCS</strain>
    </source>
</reference>
<dbReference type="PRINTS" id="PR01438">
    <property type="entry name" value="UNVRSLSTRESS"/>
</dbReference>
<dbReference type="InterPro" id="IPR006016">
    <property type="entry name" value="UspA"/>
</dbReference>
<protein>
    <submittedName>
        <fullName evidence="3">Universal stress protein UspA-like protein</fullName>
    </submittedName>
</protein>
<comment type="caution">
    <text evidence="3">The sequence shown here is derived from an EMBL/GenBank/DDBJ whole genome shotgun (WGS) entry which is preliminary data.</text>
</comment>
<dbReference type="Gene3D" id="3.40.50.620">
    <property type="entry name" value="HUPs"/>
    <property type="match status" value="2"/>
</dbReference>
<sequence length="315" mass="35162">MFKKILFATSASPACDDAANVAFDMARRNEAELHVFHVLGLPTRGFSPFVTDVRTGEEADHDDEYHAWVKEEIKNTYARQLETAKNIELVTSVGVPHTEILRYARQNDVDLIIMGSNTRGENVGASRFKGVAGSTVQKVSKAARCPVLIVSRPCTTCWSYFSNIVFGTDFSKASWSAFLFAYKVAKTVGCKLHIFHALDLRSDESVDSSQGLIEERIEEIKGRMTKIYGKAMKDFDNFEFEVWEGMPYVEILKFARERKADLIVMAHHAKKVDAEDATLGRTVEQVALRSACPVASVTHPDKVEMLAEDSQLAKA</sequence>
<dbReference type="Pfam" id="PF00582">
    <property type="entry name" value="Usp"/>
    <property type="match status" value="2"/>
</dbReference>
<evidence type="ECO:0000313" key="4">
    <source>
        <dbReference type="Proteomes" id="UP000011922"/>
    </source>
</evidence>
<dbReference type="AlphaFoldDB" id="M5PT60"/>
<feature type="domain" description="UspA" evidence="2">
    <location>
        <begin position="1"/>
        <end position="150"/>
    </location>
</feature>
<evidence type="ECO:0000256" key="1">
    <source>
        <dbReference type="ARBA" id="ARBA00008791"/>
    </source>
</evidence>
<comment type="similarity">
    <text evidence="1">Belongs to the universal stress protein A family.</text>
</comment>